<dbReference type="Pfam" id="PF04392">
    <property type="entry name" value="ABC_sub_bind"/>
    <property type="match status" value="1"/>
</dbReference>
<dbReference type="Proteomes" id="UP000245790">
    <property type="component" value="Unassembled WGS sequence"/>
</dbReference>
<reference evidence="2 3" key="1">
    <citation type="submission" date="2018-05" db="EMBL/GenBank/DDBJ databases">
        <title>Genomic Encyclopedia of Type Strains, Phase IV (KMG-IV): sequencing the most valuable type-strain genomes for metagenomic binning, comparative biology and taxonomic classification.</title>
        <authorList>
            <person name="Goeker M."/>
        </authorList>
    </citation>
    <scope>NUCLEOTIDE SEQUENCE [LARGE SCALE GENOMIC DNA]</scope>
    <source>
        <strain evidence="2 3">DSM 25350</strain>
    </source>
</reference>
<dbReference type="EMBL" id="QGGU01000015">
    <property type="protein sequence ID" value="PWK44401.1"/>
    <property type="molecule type" value="Genomic_DNA"/>
</dbReference>
<proteinExistence type="predicted"/>
<dbReference type="InterPro" id="IPR007487">
    <property type="entry name" value="ABC_transpt-TYRBP-like"/>
</dbReference>
<feature type="signal peptide" evidence="1">
    <location>
        <begin position="1"/>
        <end position="26"/>
    </location>
</feature>
<dbReference type="AlphaFoldDB" id="A0A316FCR8"/>
<comment type="caution">
    <text evidence="2">The sequence shown here is derived from an EMBL/GenBank/DDBJ whole genome shotgun (WGS) entry which is preliminary data.</text>
</comment>
<evidence type="ECO:0000313" key="3">
    <source>
        <dbReference type="Proteomes" id="UP000245790"/>
    </source>
</evidence>
<dbReference type="InterPro" id="IPR028082">
    <property type="entry name" value="Peripla_BP_I"/>
</dbReference>
<evidence type="ECO:0000313" key="2">
    <source>
        <dbReference type="EMBL" id="PWK44401.1"/>
    </source>
</evidence>
<dbReference type="PANTHER" id="PTHR35271">
    <property type="entry name" value="ABC TRANSPORTER, SUBSTRATE-BINDING LIPOPROTEIN-RELATED"/>
    <property type="match status" value="1"/>
</dbReference>
<evidence type="ECO:0000256" key="1">
    <source>
        <dbReference type="SAM" id="SignalP"/>
    </source>
</evidence>
<dbReference type="PANTHER" id="PTHR35271:SF1">
    <property type="entry name" value="ABC TRANSPORTER, SUBSTRATE-BINDING LIPOPROTEIN"/>
    <property type="match status" value="1"/>
</dbReference>
<accession>A0A316FCR8</accession>
<gene>
    <name evidence="2" type="ORF">C8D97_1153</name>
</gene>
<keyword evidence="1" id="KW-0732">Signal</keyword>
<dbReference type="SUPFAM" id="SSF53822">
    <property type="entry name" value="Periplasmic binding protein-like I"/>
    <property type="match status" value="1"/>
</dbReference>
<feature type="chain" id="PRO_5016312541" evidence="1">
    <location>
        <begin position="27"/>
        <end position="323"/>
    </location>
</feature>
<name>A0A316FCR8_9GAMM</name>
<keyword evidence="3" id="KW-1185">Reference proteome</keyword>
<dbReference type="RefSeq" id="WP_170115284.1">
    <property type="nucleotide sequence ID" value="NZ_QGGU01000015.1"/>
</dbReference>
<protein>
    <submittedName>
        <fullName evidence="2">ABC-type uncharacterized transport system substrate-binding protein</fullName>
    </submittedName>
</protein>
<organism evidence="2 3">
    <name type="scientific">Pleionea mediterranea</name>
    <dbReference type="NCBI Taxonomy" id="523701"/>
    <lineage>
        <taxon>Bacteria</taxon>
        <taxon>Pseudomonadati</taxon>
        <taxon>Pseudomonadota</taxon>
        <taxon>Gammaproteobacteria</taxon>
        <taxon>Oceanospirillales</taxon>
        <taxon>Pleioneaceae</taxon>
        <taxon>Pleionea</taxon>
    </lineage>
</organism>
<sequence length="323" mass="36952">MQFIKSTIICWLPLLLTAHFSTSAEAAQTSSSAVPRVVFVLDNQAGNYLPILKGFREYARKHIGRLIRVDLVNSQDLTPAELSRELSGDYDLAVTIGEQATRYVMQTNKTLPIFSLKVNQAELRALYKASLDQKRLITGIFRDQPFQRFAVLIRNAFPQYQRVGLLISEQRKTLKPLFDDVMQQHELEPLVNIVRRNDLPQRVLERLAQKADIIITVYDEEVYSQENIKSHLLTAFRHQIPVIGVTRNYTDIGAAATLYTDNFELGKQAAKQVLKKLDLSNQVLEPIYPETFLIRVNNNVMHSLRIPLKDTDTLRQAVQQATY</sequence>
<dbReference type="Gene3D" id="3.40.50.2300">
    <property type="match status" value="2"/>
</dbReference>